<sequence length="148" mass="16922">MIREMKAEDAFAIREICDKSLGYNISVDLVEQQIQKIAQDNTHHYVLVFENEHSNEILGFVHAEIYDTLYAYSGLNILGLVVLPEHERRGIAKTLMTSLEDRATKKGLAFIRLNSAVKRKGAHSFYETIGYVCDKEQNRFIKTISVSQ</sequence>
<dbReference type="Proteomes" id="UP000003330">
    <property type="component" value="Unassembled WGS sequence"/>
</dbReference>
<proteinExistence type="predicted"/>
<keyword evidence="1" id="KW-0808">Transferase</keyword>
<dbReference type="PANTHER" id="PTHR43420">
    <property type="entry name" value="ACETYLTRANSFERASE"/>
    <property type="match status" value="1"/>
</dbReference>
<dbReference type="PROSITE" id="PS51186">
    <property type="entry name" value="GNAT"/>
    <property type="match status" value="1"/>
</dbReference>
<gene>
    <name evidence="4" type="ORF">STRIC_0536</name>
</gene>
<evidence type="ECO:0000313" key="4">
    <source>
        <dbReference type="EMBL" id="EHI68686.1"/>
    </source>
</evidence>
<dbReference type="AlphaFoldDB" id="G5K649"/>
<dbReference type="RefSeq" id="WP_008090716.1">
    <property type="nucleotide sequence ID" value="NZ_AEUX02000008.1"/>
</dbReference>
<dbReference type="eggNOG" id="COG0456">
    <property type="taxonomic scope" value="Bacteria"/>
</dbReference>
<protein>
    <submittedName>
        <fullName evidence="4">FR47-like protein</fullName>
    </submittedName>
</protein>
<reference evidence="4 5" key="1">
    <citation type="journal article" date="2014" name="Int. J. Syst. Evol. Microbiol.">
        <title>Phylogenomics and the dynamic genome evolution of the genus Streptococcus.</title>
        <authorList>
            <consortium name="The Broad Institute Genome Sequencing Platform"/>
            <person name="Richards V.P."/>
            <person name="Palmer S.R."/>
            <person name="Pavinski Bitar P.D."/>
            <person name="Qin X."/>
            <person name="Weinstock G.M."/>
            <person name="Highlander S.K."/>
            <person name="Town C.D."/>
            <person name="Burne R.A."/>
            <person name="Stanhope M.J."/>
        </authorList>
    </citation>
    <scope>NUCLEOTIDE SEQUENCE [LARGE SCALE GENOMIC DNA]</scope>
    <source>
        <strain evidence="4 5">707-05</strain>
    </source>
</reference>
<organism evidence="4 5">
    <name type="scientific">Streptococcus ictaluri 707-05</name>
    <dbReference type="NCBI Taxonomy" id="764299"/>
    <lineage>
        <taxon>Bacteria</taxon>
        <taxon>Bacillati</taxon>
        <taxon>Bacillota</taxon>
        <taxon>Bacilli</taxon>
        <taxon>Lactobacillales</taxon>
        <taxon>Streptococcaceae</taxon>
        <taxon>Streptococcus</taxon>
    </lineage>
</organism>
<dbReference type="Gene3D" id="3.40.630.30">
    <property type="match status" value="1"/>
</dbReference>
<dbReference type="InterPro" id="IPR000182">
    <property type="entry name" value="GNAT_dom"/>
</dbReference>
<evidence type="ECO:0000313" key="5">
    <source>
        <dbReference type="Proteomes" id="UP000003330"/>
    </source>
</evidence>
<keyword evidence="2" id="KW-0012">Acyltransferase</keyword>
<dbReference type="PANTHER" id="PTHR43420:SF52">
    <property type="entry name" value="N-ACETYLTRANSFERASE YODP"/>
    <property type="match status" value="1"/>
</dbReference>
<accession>G5K649</accession>
<name>G5K649_9STRE</name>
<keyword evidence="5" id="KW-1185">Reference proteome</keyword>
<dbReference type="CDD" id="cd04301">
    <property type="entry name" value="NAT_SF"/>
    <property type="match status" value="1"/>
</dbReference>
<dbReference type="EMBL" id="AEUX02000008">
    <property type="protein sequence ID" value="EHI68686.1"/>
    <property type="molecule type" value="Genomic_DNA"/>
</dbReference>
<dbReference type="InterPro" id="IPR016181">
    <property type="entry name" value="Acyl_CoA_acyltransferase"/>
</dbReference>
<dbReference type="InterPro" id="IPR050680">
    <property type="entry name" value="YpeA/RimI_acetyltransf"/>
</dbReference>
<dbReference type="SUPFAM" id="SSF55729">
    <property type="entry name" value="Acyl-CoA N-acyltransferases (Nat)"/>
    <property type="match status" value="1"/>
</dbReference>
<dbReference type="GO" id="GO:0016747">
    <property type="term" value="F:acyltransferase activity, transferring groups other than amino-acyl groups"/>
    <property type="evidence" value="ECO:0007669"/>
    <property type="project" value="InterPro"/>
</dbReference>
<evidence type="ECO:0000256" key="1">
    <source>
        <dbReference type="ARBA" id="ARBA00022679"/>
    </source>
</evidence>
<dbReference type="OrthoDB" id="9797826at2"/>
<dbReference type="STRING" id="764299.STRIC_0536"/>
<evidence type="ECO:0000259" key="3">
    <source>
        <dbReference type="PROSITE" id="PS51186"/>
    </source>
</evidence>
<comment type="caution">
    <text evidence="4">The sequence shown here is derived from an EMBL/GenBank/DDBJ whole genome shotgun (WGS) entry which is preliminary data.</text>
</comment>
<evidence type="ECO:0000256" key="2">
    <source>
        <dbReference type="ARBA" id="ARBA00023315"/>
    </source>
</evidence>
<feature type="domain" description="N-acetyltransferase" evidence="3">
    <location>
        <begin position="1"/>
        <end position="145"/>
    </location>
</feature>
<dbReference type="Pfam" id="PF00583">
    <property type="entry name" value="Acetyltransf_1"/>
    <property type="match status" value="1"/>
</dbReference>